<organism evidence="1 2">
    <name type="scientific">Smallanthus sonchifolius</name>
    <dbReference type="NCBI Taxonomy" id="185202"/>
    <lineage>
        <taxon>Eukaryota</taxon>
        <taxon>Viridiplantae</taxon>
        <taxon>Streptophyta</taxon>
        <taxon>Embryophyta</taxon>
        <taxon>Tracheophyta</taxon>
        <taxon>Spermatophyta</taxon>
        <taxon>Magnoliopsida</taxon>
        <taxon>eudicotyledons</taxon>
        <taxon>Gunneridae</taxon>
        <taxon>Pentapetalae</taxon>
        <taxon>asterids</taxon>
        <taxon>campanulids</taxon>
        <taxon>Asterales</taxon>
        <taxon>Asteraceae</taxon>
        <taxon>Asteroideae</taxon>
        <taxon>Heliantheae alliance</taxon>
        <taxon>Millerieae</taxon>
        <taxon>Smallanthus</taxon>
    </lineage>
</organism>
<dbReference type="EMBL" id="CM042035">
    <property type="protein sequence ID" value="KAI3754433.1"/>
    <property type="molecule type" value="Genomic_DNA"/>
</dbReference>
<keyword evidence="2" id="KW-1185">Reference proteome</keyword>
<name>A0ACB9E613_9ASTR</name>
<dbReference type="Proteomes" id="UP001056120">
    <property type="component" value="Linkage Group LG18"/>
</dbReference>
<evidence type="ECO:0000313" key="2">
    <source>
        <dbReference type="Proteomes" id="UP001056120"/>
    </source>
</evidence>
<protein>
    <submittedName>
        <fullName evidence="1">Uncharacterized protein</fullName>
    </submittedName>
</protein>
<reference evidence="2" key="1">
    <citation type="journal article" date="2022" name="Mol. Ecol. Resour.">
        <title>The genomes of chicory, endive, great burdock and yacon provide insights into Asteraceae palaeo-polyploidization history and plant inulin production.</title>
        <authorList>
            <person name="Fan W."/>
            <person name="Wang S."/>
            <person name="Wang H."/>
            <person name="Wang A."/>
            <person name="Jiang F."/>
            <person name="Liu H."/>
            <person name="Zhao H."/>
            <person name="Xu D."/>
            <person name="Zhang Y."/>
        </authorList>
    </citation>
    <scope>NUCLEOTIDE SEQUENCE [LARGE SCALE GENOMIC DNA]</scope>
    <source>
        <strain evidence="2">cv. Yunnan</strain>
    </source>
</reference>
<comment type="caution">
    <text evidence="1">The sequence shown here is derived from an EMBL/GenBank/DDBJ whole genome shotgun (WGS) entry which is preliminary data.</text>
</comment>
<evidence type="ECO:0000313" key="1">
    <source>
        <dbReference type="EMBL" id="KAI3754433.1"/>
    </source>
</evidence>
<proteinExistence type="predicted"/>
<accession>A0ACB9E613</accession>
<reference evidence="1 2" key="2">
    <citation type="journal article" date="2022" name="Mol. Ecol. Resour.">
        <title>The genomes of chicory, endive, great burdock and yacon provide insights into Asteraceae paleo-polyploidization history and plant inulin production.</title>
        <authorList>
            <person name="Fan W."/>
            <person name="Wang S."/>
            <person name="Wang H."/>
            <person name="Wang A."/>
            <person name="Jiang F."/>
            <person name="Liu H."/>
            <person name="Zhao H."/>
            <person name="Xu D."/>
            <person name="Zhang Y."/>
        </authorList>
    </citation>
    <scope>NUCLEOTIDE SEQUENCE [LARGE SCALE GENOMIC DNA]</scope>
    <source>
        <strain evidence="2">cv. Yunnan</strain>
        <tissue evidence="1">Leaves</tissue>
    </source>
</reference>
<sequence>MPNPDGALTSFGSSSKKKEDGSHFVLLVFYHVDPSDVRNQRESFSIEGLKWTEVDVNRWKDNDEIKRVQDLEPEIVEAIGNSRASIVVLLENYAKSRWCLDELWFISRISESFSKEGLKWTEVDVNRWKSALTEIVNLTRMVVFGCHAFGSKPPLEGFSNLIVELAQYCGGNPLTLKVLGSSLFVGDEDPRERTSIIEIWRSRLNSLSSLKETLIAKSKVYYKRALTPCHLLVKEICFYILLFSLSAKMRIMWLRYWSKIGTQKLGS</sequence>
<gene>
    <name evidence="1" type="ORF">L1987_54217</name>
</gene>